<dbReference type="EMBL" id="JACBZM010000001">
    <property type="protein sequence ID" value="NYI47129.1"/>
    <property type="molecule type" value="Genomic_DNA"/>
</dbReference>
<sequence>MSQGVRIRLMAFVVLSAVGITYITASYLGIVDRVTGRNITVTASLPGSGGLFEGSEVTYRGVKVGKVTKMDATEDGVDLTLDLEHGTKLPLDAEIFVHNLSAVGEQYLDFQPKSTDGPYAADGARYEGNEKSLPVDEGDLLVDLSRFVDSVDKESLQKVVKELGLMFGDTGRDLQRLLDGGSAFIEEANAHTEETIALLDNSLTVLRTQRGQKENIRKFAADLNTVTTMLRGQNGNLKSVLSDTPGAARALDRLLKDLEPTLPVLLGDLVTVGQIMVSELPGLEQLLVTYPALIAGGPTGSTADGWGHVTLQYDYSVPPCTAGYVPPEDWRSTQDLTDREPADVSCTSGPPYNMRGAKYAPGMRGGSASPGRVYSGVYDTETGIVPGLVDGEGTQVRLNRPEDYSVLGGDAWKWLLIGPVASK</sequence>
<dbReference type="Pfam" id="PF02470">
    <property type="entry name" value="MlaD"/>
    <property type="match status" value="1"/>
</dbReference>
<dbReference type="PANTHER" id="PTHR33371">
    <property type="entry name" value="INTERMEMBRANE PHOSPHOLIPID TRANSPORT SYSTEM BINDING PROTEIN MLAD-RELATED"/>
    <property type="match status" value="1"/>
</dbReference>
<name>A0A7Z0CN87_9ACTN</name>
<dbReference type="InterPro" id="IPR005693">
    <property type="entry name" value="Mce"/>
</dbReference>
<protein>
    <submittedName>
        <fullName evidence="3">Phospholipid/cholesterol/gamma-HCH transport system substrate-binding protein</fullName>
    </submittedName>
</protein>
<feature type="domain" description="Mce/MlaD" evidence="2">
    <location>
        <begin position="38"/>
        <end position="112"/>
    </location>
</feature>
<dbReference type="AlphaFoldDB" id="A0A7Z0CN87"/>
<gene>
    <name evidence="3" type="ORF">BJ993_004209</name>
</gene>
<dbReference type="NCBIfam" id="TIGR00996">
    <property type="entry name" value="Mtu_fam_mce"/>
    <property type="match status" value="1"/>
</dbReference>
<proteinExistence type="predicted"/>
<keyword evidence="1" id="KW-1133">Transmembrane helix</keyword>
<evidence type="ECO:0000313" key="3">
    <source>
        <dbReference type="EMBL" id="NYI47129.1"/>
    </source>
</evidence>
<accession>A0A7Z0CN87</accession>
<feature type="transmembrane region" description="Helical" evidence="1">
    <location>
        <begin position="7"/>
        <end position="30"/>
    </location>
</feature>
<dbReference type="RefSeq" id="WP_036542756.1">
    <property type="nucleotide sequence ID" value="NZ_JACBZM010000001.1"/>
</dbReference>
<dbReference type="PANTHER" id="PTHR33371:SF16">
    <property type="entry name" value="MCE-FAMILY PROTEIN MCE3F"/>
    <property type="match status" value="1"/>
</dbReference>
<comment type="caution">
    <text evidence="3">The sequence shown here is derived from an EMBL/GenBank/DDBJ whole genome shotgun (WGS) entry which is preliminary data.</text>
</comment>
<dbReference type="Proteomes" id="UP000562045">
    <property type="component" value="Unassembled WGS sequence"/>
</dbReference>
<dbReference type="GO" id="GO:0005576">
    <property type="term" value="C:extracellular region"/>
    <property type="evidence" value="ECO:0007669"/>
    <property type="project" value="TreeGrafter"/>
</dbReference>
<keyword evidence="1" id="KW-0472">Membrane</keyword>
<evidence type="ECO:0000313" key="4">
    <source>
        <dbReference type="Proteomes" id="UP000562045"/>
    </source>
</evidence>
<dbReference type="InterPro" id="IPR003399">
    <property type="entry name" value="Mce/MlaD"/>
</dbReference>
<dbReference type="InterPro" id="IPR052336">
    <property type="entry name" value="MlaD_Phospholipid_Transporter"/>
</dbReference>
<reference evidence="3 4" key="1">
    <citation type="submission" date="2020-07" db="EMBL/GenBank/DDBJ databases">
        <title>Sequencing the genomes of 1000 actinobacteria strains.</title>
        <authorList>
            <person name="Klenk H.-P."/>
        </authorList>
    </citation>
    <scope>NUCLEOTIDE SEQUENCE [LARGE SCALE GENOMIC DNA]</scope>
    <source>
        <strain evidence="3 4">DSM 15131</strain>
    </source>
</reference>
<evidence type="ECO:0000256" key="1">
    <source>
        <dbReference type="SAM" id="Phobius"/>
    </source>
</evidence>
<keyword evidence="1" id="KW-0812">Transmembrane</keyword>
<evidence type="ECO:0000259" key="2">
    <source>
        <dbReference type="Pfam" id="PF02470"/>
    </source>
</evidence>
<organism evidence="3 4">
    <name type="scientific">Nocardioides aromaticivorans</name>
    <dbReference type="NCBI Taxonomy" id="200618"/>
    <lineage>
        <taxon>Bacteria</taxon>
        <taxon>Bacillati</taxon>
        <taxon>Actinomycetota</taxon>
        <taxon>Actinomycetes</taxon>
        <taxon>Propionibacteriales</taxon>
        <taxon>Nocardioidaceae</taxon>
        <taxon>Nocardioides</taxon>
    </lineage>
</organism>